<keyword evidence="9" id="KW-0560">Oxidoreductase</keyword>
<evidence type="ECO:0000313" key="19">
    <source>
        <dbReference type="EMBL" id="KIK03718.1"/>
    </source>
</evidence>
<dbReference type="InterPro" id="IPR036188">
    <property type="entry name" value="FAD/NAD-bd_sf"/>
</dbReference>
<dbReference type="PIRSF" id="PIRSF000137">
    <property type="entry name" value="Alcohol_oxidase"/>
    <property type="match status" value="1"/>
</dbReference>
<dbReference type="PANTHER" id="PTHR11552:SF218">
    <property type="entry name" value="GLUCOSE-METHANOL-CHOLINE OXIDOREDUCTASE N-TERMINAL DOMAIN-CONTAINING PROTEIN"/>
    <property type="match status" value="1"/>
</dbReference>
<evidence type="ECO:0000256" key="8">
    <source>
        <dbReference type="ARBA" id="ARBA00022827"/>
    </source>
</evidence>
<comment type="function">
    <text evidence="10">Catalyzes the single-oxidation or sequential double oxidation reaction of carbohydrates primarily at carbon-2 and/or carbon-3 with the concomitant reduction of the flavin. The enzyme exhibits a broad sugar substrate specificity, oxidizing different aldopyranoses to the corresponding C-1, C-2, C-3 or C-1,2, C-2,3 and C-3,4 (di)dehydro sugars with substrate-specific regioselectivity. Accepts only a narrow range of electron acceptors such as substituted benzoquinones and complexed metal ions and reacts extremely slowly with O(2) as acceptor. May play a role in the natural recycling of plant matter by oxidizing all major monosaccharides in lignocellulose and by reducing quinone compounds or reactive radical species generated during lignin depolymerization.</text>
</comment>
<evidence type="ECO:0000256" key="14">
    <source>
        <dbReference type="ARBA" id="ARBA00034050"/>
    </source>
</evidence>
<dbReference type="Proteomes" id="UP000054477">
    <property type="component" value="Unassembled WGS sequence"/>
</dbReference>
<feature type="active site" description="Proton acceptor" evidence="16">
    <location>
        <position position="631"/>
    </location>
</feature>
<feature type="domain" description="Glucose-methanol-choline oxidoreductase N-terminal" evidence="18">
    <location>
        <begin position="346"/>
        <end position="360"/>
    </location>
</feature>
<evidence type="ECO:0000256" key="2">
    <source>
        <dbReference type="ARBA" id="ARBA00004613"/>
    </source>
</evidence>
<evidence type="ECO:0000256" key="6">
    <source>
        <dbReference type="ARBA" id="ARBA00022525"/>
    </source>
</evidence>
<evidence type="ECO:0000256" key="10">
    <source>
        <dbReference type="ARBA" id="ARBA00024699"/>
    </source>
</evidence>
<comment type="catalytic activity">
    <reaction evidence="13">
        <text>pyranose + acceptor = pyranos-3-ulose + reduced acceptor.</text>
        <dbReference type="EC" id="1.1.99.29"/>
    </reaction>
</comment>
<evidence type="ECO:0000256" key="1">
    <source>
        <dbReference type="ARBA" id="ARBA00001974"/>
    </source>
</evidence>
<comment type="catalytic activity">
    <reaction evidence="12">
        <text>pyranose + acceptor = pyranos-2,3-diulose + reduced acceptor.</text>
        <dbReference type="EC" id="1.1.99.29"/>
    </reaction>
</comment>
<evidence type="ECO:0000259" key="18">
    <source>
        <dbReference type="PROSITE" id="PS00624"/>
    </source>
</evidence>
<dbReference type="HOGENOM" id="CLU_002865_6_0_1"/>
<dbReference type="InterPro" id="IPR007867">
    <property type="entry name" value="GMC_OxRtase_C"/>
</dbReference>
<evidence type="ECO:0000256" key="16">
    <source>
        <dbReference type="PIRSR" id="PIRSR000137-1"/>
    </source>
</evidence>
<dbReference type="SUPFAM" id="SSF54373">
    <property type="entry name" value="FAD-linked reductases, C-terminal domain"/>
    <property type="match status" value="1"/>
</dbReference>
<comment type="similarity">
    <text evidence="3">Belongs to the GMC oxidoreductase family.</text>
</comment>
<dbReference type="InterPro" id="IPR027424">
    <property type="entry name" value="Glucose_Oxidase_domain_2"/>
</dbReference>
<dbReference type="PROSITE" id="PS00624">
    <property type="entry name" value="GMC_OXRED_2"/>
    <property type="match status" value="1"/>
</dbReference>
<keyword evidence="20" id="KW-1185">Reference proteome</keyword>
<evidence type="ECO:0000256" key="4">
    <source>
        <dbReference type="ARBA" id="ARBA00011245"/>
    </source>
</evidence>
<evidence type="ECO:0000313" key="20">
    <source>
        <dbReference type="Proteomes" id="UP000054477"/>
    </source>
</evidence>
<dbReference type="GO" id="GO:0050660">
    <property type="term" value="F:flavin adenine dinucleotide binding"/>
    <property type="evidence" value="ECO:0007669"/>
    <property type="project" value="InterPro"/>
</dbReference>
<evidence type="ECO:0000256" key="9">
    <source>
        <dbReference type="ARBA" id="ARBA00023002"/>
    </source>
</evidence>
<dbReference type="STRING" id="1095629.A0A0C9Y6M8"/>
<dbReference type="Gene3D" id="3.50.50.60">
    <property type="entry name" value="FAD/NAD(P)-binding domain"/>
    <property type="match status" value="1"/>
</dbReference>
<comment type="catalytic activity">
    <reaction evidence="11">
        <text>pyranose + acceptor = pyranos-2-ulose + reduced acceptor.</text>
        <dbReference type="EC" id="1.1.99.29"/>
    </reaction>
</comment>
<evidence type="ECO:0000256" key="15">
    <source>
        <dbReference type="ARBA" id="ARBA00034059"/>
    </source>
</evidence>
<gene>
    <name evidence="19" type="ORF">K443DRAFT_652631</name>
</gene>
<evidence type="ECO:0000256" key="7">
    <source>
        <dbReference type="ARBA" id="ARBA00022630"/>
    </source>
</evidence>
<dbReference type="PANTHER" id="PTHR11552">
    <property type="entry name" value="GLUCOSE-METHANOL-CHOLINE GMC OXIDOREDUCTASE"/>
    <property type="match status" value="1"/>
</dbReference>
<dbReference type="InterPro" id="IPR012132">
    <property type="entry name" value="GMC_OxRdtase"/>
</dbReference>
<dbReference type="AlphaFoldDB" id="A0A0C9Y6M8"/>
<comment type="cofactor">
    <cofactor evidence="1 17">
        <name>FAD</name>
        <dbReference type="ChEBI" id="CHEBI:57692"/>
    </cofactor>
</comment>
<dbReference type="InterPro" id="IPR000172">
    <property type="entry name" value="GMC_OxRdtase_N"/>
</dbReference>
<reference evidence="19 20" key="1">
    <citation type="submission" date="2014-04" db="EMBL/GenBank/DDBJ databases">
        <authorList>
            <consortium name="DOE Joint Genome Institute"/>
            <person name="Kuo A."/>
            <person name="Kohler A."/>
            <person name="Nagy L.G."/>
            <person name="Floudas D."/>
            <person name="Copeland A."/>
            <person name="Barry K.W."/>
            <person name="Cichocki N."/>
            <person name="Veneault-Fourrey C."/>
            <person name="LaButti K."/>
            <person name="Lindquist E.A."/>
            <person name="Lipzen A."/>
            <person name="Lundell T."/>
            <person name="Morin E."/>
            <person name="Murat C."/>
            <person name="Sun H."/>
            <person name="Tunlid A."/>
            <person name="Henrissat B."/>
            <person name="Grigoriev I.V."/>
            <person name="Hibbett D.S."/>
            <person name="Martin F."/>
            <person name="Nordberg H.P."/>
            <person name="Cantor M.N."/>
            <person name="Hua S.X."/>
        </authorList>
    </citation>
    <scope>NUCLEOTIDE SEQUENCE [LARGE SCALE GENOMIC DNA]</scope>
    <source>
        <strain evidence="19 20">LaAM-08-1</strain>
    </source>
</reference>
<keyword evidence="8 17" id="KW-0274">FAD</keyword>
<comment type="catalytic activity">
    <reaction evidence="14">
        <text>a pyranoside + acceptor = a pyranosid-3-ulose + reduced acceptor.</text>
        <dbReference type="EC" id="1.1.99.29"/>
    </reaction>
</comment>
<protein>
    <recommendedName>
        <fullName evidence="5">pyranose dehydrogenase (acceptor)</fullName>
        <ecNumber evidence="5">1.1.99.29</ecNumber>
    </recommendedName>
</protein>
<dbReference type="SUPFAM" id="SSF51905">
    <property type="entry name" value="FAD/NAD(P)-binding domain"/>
    <property type="match status" value="1"/>
</dbReference>
<dbReference type="Pfam" id="PF05199">
    <property type="entry name" value="GMC_oxred_C"/>
    <property type="match status" value="1"/>
</dbReference>
<keyword evidence="7" id="KW-0285">Flavoprotein</keyword>
<dbReference type="GO" id="GO:0005576">
    <property type="term" value="C:extracellular region"/>
    <property type="evidence" value="ECO:0007669"/>
    <property type="project" value="UniProtKB-SubCell"/>
</dbReference>
<dbReference type="Gene3D" id="4.10.450.10">
    <property type="entry name" value="Glucose Oxidase, domain 2"/>
    <property type="match status" value="1"/>
</dbReference>
<feature type="active site" description="Proton donor" evidence="16">
    <location>
        <position position="588"/>
    </location>
</feature>
<accession>A0A0C9Y6M8</accession>
<evidence type="ECO:0000256" key="17">
    <source>
        <dbReference type="PIRSR" id="PIRSR000137-2"/>
    </source>
</evidence>
<sequence>MSECEHQLAPKFFQAPSYIDGAIVTEIVQGHAHCTPNPRTHLQQRSLFSRSIIEDTNLSASYDFVITGGGLAGLVLASRLSENPSNTVLVLEAGESGDAAASQIDIPDGTYFSSMIGSSYDWQHVTVAQTNLSNRVVGWPRGKLLGGSSAINAMYLVRPSSLEMDAWGALSLSNTDDSSAVNRWNWANMYAAMKKSENFTPPAPSVQSVVNISYDASTHGSGGPMQVSYPAVMINIVANWTSALAGAGIPTLEAPNGGVTMGAFISPSSINPANWTRSYSRSAYIDSLPPRGNLHILPGATVTRLLFSDSSSSSSGLIVNSVEFMNSADNKLMTISVRREAILAGGSLGSPKILLHSGVGPKDVLDAAGVPVKLELPGVGQHLQDHLTAGVVWDTPLETAGDLYYSQSDFSKTPEFQSFINDAVAFVNNSALFGFTNDSATFQAAVQAALDDSASGLVPTQYPEVVQGYKAVYNLTAQFMDQTAQLELLLSLISPGTVSIQAALQHPFSRGRLYINTSNPLDPIIIDPQYYSHFADVVMMREGVKLARNVGVAFGTTLGAEITPGPDVQTDEQIEAWLRGSGASTQYHPASSCSMLPKELGGVVNANLQVHGTANVRIADSSIYPFEFAAHLGSVTYGVAEQAAVIIQSNAFTVPSSASHPKSSSVGQFVPIPWLATMPCILLLCLAGQSFI</sequence>
<name>A0A0C9Y6M8_9AGAR</name>
<organism evidence="19 20">
    <name type="scientific">Laccaria amethystina LaAM-08-1</name>
    <dbReference type="NCBI Taxonomy" id="1095629"/>
    <lineage>
        <taxon>Eukaryota</taxon>
        <taxon>Fungi</taxon>
        <taxon>Dikarya</taxon>
        <taxon>Basidiomycota</taxon>
        <taxon>Agaricomycotina</taxon>
        <taxon>Agaricomycetes</taxon>
        <taxon>Agaricomycetidae</taxon>
        <taxon>Agaricales</taxon>
        <taxon>Agaricineae</taxon>
        <taxon>Hydnangiaceae</taxon>
        <taxon>Laccaria</taxon>
    </lineage>
</organism>
<dbReference type="Pfam" id="PF00732">
    <property type="entry name" value="GMC_oxred_N"/>
    <property type="match status" value="1"/>
</dbReference>
<dbReference type="Gene3D" id="3.30.560.10">
    <property type="entry name" value="Glucose Oxidase, domain 3"/>
    <property type="match status" value="1"/>
</dbReference>
<evidence type="ECO:0000256" key="12">
    <source>
        <dbReference type="ARBA" id="ARBA00034010"/>
    </source>
</evidence>
<dbReference type="GO" id="GO:0033718">
    <property type="term" value="F:pyranose dehydrogenase (acceptor) activity"/>
    <property type="evidence" value="ECO:0007669"/>
    <property type="project" value="UniProtKB-EC"/>
</dbReference>
<comment type="subunit">
    <text evidence="4">Monomer.</text>
</comment>
<comment type="catalytic activity">
    <reaction evidence="15">
        <text>a pyranoside + acceptor = a pyranosid-3,4-diulose + reduced acceptor.</text>
        <dbReference type="EC" id="1.1.99.29"/>
    </reaction>
</comment>
<evidence type="ECO:0000256" key="11">
    <source>
        <dbReference type="ARBA" id="ARBA00033986"/>
    </source>
</evidence>
<evidence type="ECO:0000256" key="13">
    <source>
        <dbReference type="ARBA" id="ARBA00034029"/>
    </source>
</evidence>
<dbReference type="EC" id="1.1.99.29" evidence="5"/>
<keyword evidence="6" id="KW-0964">Secreted</keyword>
<dbReference type="EMBL" id="KN838577">
    <property type="protein sequence ID" value="KIK03718.1"/>
    <property type="molecule type" value="Genomic_DNA"/>
</dbReference>
<evidence type="ECO:0000256" key="5">
    <source>
        <dbReference type="ARBA" id="ARBA00013177"/>
    </source>
</evidence>
<proteinExistence type="inferred from homology"/>
<reference evidence="20" key="2">
    <citation type="submission" date="2015-01" db="EMBL/GenBank/DDBJ databases">
        <title>Evolutionary Origins and Diversification of the Mycorrhizal Mutualists.</title>
        <authorList>
            <consortium name="DOE Joint Genome Institute"/>
            <consortium name="Mycorrhizal Genomics Consortium"/>
            <person name="Kohler A."/>
            <person name="Kuo A."/>
            <person name="Nagy L.G."/>
            <person name="Floudas D."/>
            <person name="Copeland A."/>
            <person name="Barry K.W."/>
            <person name="Cichocki N."/>
            <person name="Veneault-Fourrey C."/>
            <person name="LaButti K."/>
            <person name="Lindquist E.A."/>
            <person name="Lipzen A."/>
            <person name="Lundell T."/>
            <person name="Morin E."/>
            <person name="Murat C."/>
            <person name="Riley R."/>
            <person name="Ohm R."/>
            <person name="Sun H."/>
            <person name="Tunlid A."/>
            <person name="Henrissat B."/>
            <person name="Grigoriev I.V."/>
            <person name="Hibbett D.S."/>
            <person name="Martin F."/>
        </authorList>
    </citation>
    <scope>NUCLEOTIDE SEQUENCE [LARGE SCALE GENOMIC DNA]</scope>
    <source>
        <strain evidence="20">LaAM-08-1</strain>
    </source>
</reference>
<evidence type="ECO:0000256" key="3">
    <source>
        <dbReference type="ARBA" id="ARBA00010790"/>
    </source>
</evidence>
<comment type="subcellular location">
    <subcellularLocation>
        <location evidence="2">Secreted</location>
    </subcellularLocation>
</comment>
<dbReference type="OrthoDB" id="269227at2759"/>
<feature type="binding site" evidence="17">
    <location>
        <position position="302"/>
    </location>
    <ligand>
        <name>FAD</name>
        <dbReference type="ChEBI" id="CHEBI:57692"/>
    </ligand>
</feature>